<proteinExistence type="predicted"/>
<organism evidence="3 4">
    <name type="scientific">Granulicella aggregans</name>
    <dbReference type="NCBI Taxonomy" id="474949"/>
    <lineage>
        <taxon>Bacteria</taxon>
        <taxon>Pseudomonadati</taxon>
        <taxon>Acidobacteriota</taxon>
        <taxon>Terriglobia</taxon>
        <taxon>Terriglobales</taxon>
        <taxon>Acidobacteriaceae</taxon>
        <taxon>Granulicella</taxon>
    </lineage>
</organism>
<dbReference type="AlphaFoldDB" id="A0A7W8E260"/>
<reference evidence="3 4" key="1">
    <citation type="submission" date="2020-08" db="EMBL/GenBank/DDBJ databases">
        <title>Genomic Encyclopedia of Type Strains, Phase IV (KMG-V): Genome sequencing to study the core and pangenomes of soil and plant-associated prokaryotes.</title>
        <authorList>
            <person name="Whitman W."/>
        </authorList>
    </citation>
    <scope>NUCLEOTIDE SEQUENCE [LARGE SCALE GENOMIC DNA]</scope>
    <source>
        <strain evidence="3 4">M8UP14</strain>
    </source>
</reference>
<dbReference type="Proteomes" id="UP000540989">
    <property type="component" value="Unassembled WGS sequence"/>
</dbReference>
<evidence type="ECO:0000256" key="1">
    <source>
        <dbReference type="SAM" id="MobiDB-lite"/>
    </source>
</evidence>
<dbReference type="EMBL" id="JACHIP010000001">
    <property type="protein sequence ID" value="MBB5056011.1"/>
    <property type="molecule type" value="Genomic_DNA"/>
</dbReference>
<keyword evidence="2" id="KW-1133">Transmembrane helix</keyword>
<dbReference type="RefSeq" id="WP_184213721.1">
    <property type="nucleotide sequence ID" value="NZ_JACHIP010000001.1"/>
</dbReference>
<keyword evidence="2" id="KW-0472">Membrane</keyword>
<feature type="transmembrane region" description="Helical" evidence="2">
    <location>
        <begin position="182"/>
        <end position="206"/>
    </location>
</feature>
<gene>
    <name evidence="3" type="ORF">HDF16_000680</name>
</gene>
<name>A0A7W8E260_9BACT</name>
<keyword evidence="4" id="KW-1185">Reference proteome</keyword>
<sequence>MANLIATPTKPNRRTQSPEIDDDPRWQLVERIVASPSFAKSERLSSFLTCVCQLAQTGQTHNINEQYIGSVVFGRNPDYDPGIDSIVRSHASRLRHRLGQYFTEEGAEEELLLTIPKGGYIPVFETRQAPRPTQIAPSQPATPRPFPDPAIVIDPEIFPSQSVPAHVSAAETSGATPRENKILVRALTIALIVTTLVATASIGAFLMERRHARPFVAVSESVPLFWSSLFNASDRTNVILADSGLVILQNLTRRRITLDTYLNGDYLKNLPPSPYPAAQTVNIGIRRYTSIVDAGIENHLFHIPGLNMDRTQFRYARDLRMDDIKQGNLVLLGTYESTPWVQLFEPSMNFYFENDLTAGVFSIVNRSPHPGEQRKYDATASDPDHTVYGLVAYRPTLSGSGKVLILEGQSMAGTETAADFVFDDGYLLPFLRSIRKPDGSIPYFELLLRSRSIGVEASRLEVIASRIEDR</sequence>
<feature type="region of interest" description="Disordered" evidence="1">
    <location>
        <begin position="1"/>
        <end position="20"/>
    </location>
</feature>
<accession>A0A7W8E260</accession>
<evidence type="ECO:0000313" key="3">
    <source>
        <dbReference type="EMBL" id="MBB5056011.1"/>
    </source>
</evidence>
<keyword evidence="2" id="KW-0812">Transmembrane</keyword>
<protein>
    <submittedName>
        <fullName evidence="3">Uncharacterized protein</fullName>
    </submittedName>
</protein>
<evidence type="ECO:0000313" key="4">
    <source>
        <dbReference type="Proteomes" id="UP000540989"/>
    </source>
</evidence>
<comment type="caution">
    <text evidence="3">The sequence shown here is derived from an EMBL/GenBank/DDBJ whole genome shotgun (WGS) entry which is preliminary data.</text>
</comment>
<evidence type="ECO:0000256" key="2">
    <source>
        <dbReference type="SAM" id="Phobius"/>
    </source>
</evidence>